<sequence>MPVVSGVAWFDDSGSPVNAHAGCIVREGDRFFLFGEYKTDDRNAFAGFSCYSSPDLATWTFEGLALPPQPDGLLGPDRIGERPAVMRCPSTGRYVMFLHADDLGYTDPHIAFAVADDLRGPYVLGGPVTFAGEPLRRWDVGSFQDDDGTGYLLVHEGDVYRLAEDYTSAAEKVAAGVAPGGESPGMIRAGGRYHLLFSNKTSWERNDNYVLSAPSPAGPWEPSGLLAPAGTRTHDSQCGFVFVDAGPEAPPMYLGDRWSFPRQASAATSVWQPLHLDDAGVPRLGPFLPAWLPTSGEAVDLLADAAVLPAAADLTAGRSHVTAPFAIDAGDRVALMGTVGPDSGYARVTLESSAADGDGDRLTAIVDFYSGVAADGIRFLTGPLAAGRYRLRVEATGERPTWSTKDGTPYGATDCRVRTSAVRVLPAT</sequence>
<dbReference type="PANTHER" id="PTHR22925:SF3">
    <property type="entry name" value="GLYCOSYL HYDROLASE FAMILY PROTEIN 43"/>
    <property type="match status" value="1"/>
</dbReference>
<dbReference type="Gene3D" id="2.60.120.260">
    <property type="entry name" value="Galactose-binding domain-like"/>
    <property type="match status" value="1"/>
</dbReference>
<protein>
    <submittedName>
        <fullName evidence="5">Glycosyl hydrolase family 43</fullName>
    </submittedName>
</protein>
<comment type="similarity">
    <text evidence="1 4">Belongs to the glycosyl hydrolase 43 family.</text>
</comment>
<accession>A0A7D5F6S1</accession>
<name>A0A7D5F6S1_9MICO</name>
<evidence type="ECO:0000256" key="2">
    <source>
        <dbReference type="ARBA" id="ARBA00022801"/>
    </source>
</evidence>
<dbReference type="AlphaFoldDB" id="A0A7D5F6S1"/>
<evidence type="ECO:0000256" key="1">
    <source>
        <dbReference type="ARBA" id="ARBA00009865"/>
    </source>
</evidence>
<dbReference type="GO" id="GO:0005975">
    <property type="term" value="P:carbohydrate metabolic process"/>
    <property type="evidence" value="ECO:0007669"/>
    <property type="project" value="InterPro"/>
</dbReference>
<dbReference type="SUPFAM" id="SSF75005">
    <property type="entry name" value="Arabinanase/levansucrase/invertase"/>
    <property type="match status" value="1"/>
</dbReference>
<dbReference type="PANTHER" id="PTHR22925">
    <property type="entry name" value="GLYCOSYL HYDROLASE 43 FAMILY MEMBER"/>
    <property type="match status" value="1"/>
</dbReference>
<evidence type="ECO:0000256" key="3">
    <source>
        <dbReference type="ARBA" id="ARBA00023295"/>
    </source>
</evidence>
<dbReference type="GO" id="GO:0004553">
    <property type="term" value="F:hydrolase activity, hydrolyzing O-glycosyl compounds"/>
    <property type="evidence" value="ECO:0007669"/>
    <property type="project" value="InterPro"/>
</dbReference>
<dbReference type="CDD" id="cd18821">
    <property type="entry name" value="GH43_Pc3Gal43A-like"/>
    <property type="match status" value="1"/>
</dbReference>
<dbReference type="InterPro" id="IPR023296">
    <property type="entry name" value="Glyco_hydro_beta-prop_sf"/>
</dbReference>
<evidence type="ECO:0000313" key="5">
    <source>
        <dbReference type="EMBL" id="QLD13327.1"/>
    </source>
</evidence>
<keyword evidence="2 4" id="KW-0378">Hydrolase</keyword>
<dbReference type="Proteomes" id="UP000509638">
    <property type="component" value="Chromosome"/>
</dbReference>
<dbReference type="Pfam" id="PF04616">
    <property type="entry name" value="Glyco_hydro_43"/>
    <property type="match status" value="1"/>
</dbReference>
<gene>
    <name evidence="5" type="ORF">HW566_11680</name>
</gene>
<organism evidence="5 6">
    <name type="scientific">Microbacterium oleivorans</name>
    <dbReference type="NCBI Taxonomy" id="273677"/>
    <lineage>
        <taxon>Bacteria</taxon>
        <taxon>Bacillati</taxon>
        <taxon>Actinomycetota</taxon>
        <taxon>Actinomycetes</taxon>
        <taxon>Micrococcales</taxon>
        <taxon>Microbacteriaceae</taxon>
        <taxon>Microbacterium</taxon>
    </lineage>
</organism>
<dbReference type="Gene3D" id="2.115.10.20">
    <property type="entry name" value="Glycosyl hydrolase domain, family 43"/>
    <property type="match status" value="1"/>
</dbReference>
<evidence type="ECO:0000313" key="6">
    <source>
        <dbReference type="Proteomes" id="UP000509638"/>
    </source>
</evidence>
<dbReference type="EMBL" id="CP058316">
    <property type="protein sequence ID" value="QLD13327.1"/>
    <property type="molecule type" value="Genomic_DNA"/>
</dbReference>
<evidence type="ECO:0000256" key="4">
    <source>
        <dbReference type="RuleBase" id="RU361187"/>
    </source>
</evidence>
<keyword evidence="3 4" id="KW-0326">Glycosidase</keyword>
<reference evidence="5 6" key="1">
    <citation type="submission" date="2020-06" db="EMBL/GenBank/DDBJ databases">
        <authorList>
            <person name="Jo H."/>
        </authorList>
    </citation>
    <scope>NUCLEOTIDE SEQUENCE [LARGE SCALE GENOMIC DNA]</scope>
    <source>
        <strain evidence="5 6">I46</strain>
    </source>
</reference>
<proteinExistence type="inferred from homology"/>
<dbReference type="InterPro" id="IPR006710">
    <property type="entry name" value="Glyco_hydro_43"/>
</dbReference>